<protein>
    <submittedName>
        <fullName evidence="1">Uncharacterized protein</fullName>
    </submittedName>
</protein>
<organism evidence="1 2">
    <name type="scientific">Naumovozyma dairenensis (strain ATCC 10597 / BCRC 20456 / CBS 421 / NBRC 0211 / NRRL Y-12639)</name>
    <name type="common">Saccharomyces dairenensis</name>
    <dbReference type="NCBI Taxonomy" id="1071378"/>
    <lineage>
        <taxon>Eukaryota</taxon>
        <taxon>Fungi</taxon>
        <taxon>Dikarya</taxon>
        <taxon>Ascomycota</taxon>
        <taxon>Saccharomycotina</taxon>
        <taxon>Saccharomycetes</taxon>
        <taxon>Saccharomycetales</taxon>
        <taxon>Saccharomycetaceae</taxon>
        <taxon>Naumovozyma</taxon>
    </lineage>
</organism>
<dbReference type="AlphaFoldDB" id="G0WI81"/>
<proteinExistence type="predicted"/>
<name>G0WI81_NAUDC</name>
<keyword evidence="2" id="KW-1185">Reference proteome</keyword>
<dbReference type="EMBL" id="HE580277">
    <property type="protein sequence ID" value="CCD27492.1"/>
    <property type="molecule type" value="Genomic_DNA"/>
</dbReference>
<dbReference type="Proteomes" id="UP000000689">
    <property type="component" value="Chromosome 11"/>
</dbReference>
<dbReference type="HOGENOM" id="CLU_790091_0_0_1"/>
<sequence>MAQVITHPIFNYNKDVLKENDKSMWAHVIHRAGELPSKKFDTAFRYEIVEVSYGNITKMRGREFFEKLEKGHSSTRIFLVPSFYHGLYGDCLSPEPIVGYFFFKDQYFRVAKVYFLEVGTDIVISLENGVFDADVPDKLVYLSTVRQLFPPGTNWYLKQSFRIFIFSMESKIGEWGSEYHPPAEEACQDVREEIAKLNKIETFLNLAPQILSKNIKISEEFNEQDSKDRMELLHSVIVEAKKKIHHAKNILFRRIYPGLPPTLFAMLLGIIQTCMKLLSPVLNILFQINTIKNPTISC</sequence>
<dbReference type="KEGG" id="ndi:NDAI_0K03010"/>
<dbReference type="RefSeq" id="XP_003672735.1">
    <property type="nucleotide sequence ID" value="XM_003672687.1"/>
</dbReference>
<accession>G0WI81</accession>
<gene>
    <name evidence="1" type="primary">NDAI0K03010</name>
    <name evidence="1" type="ordered locus">NDAI_0K03010</name>
</gene>
<evidence type="ECO:0000313" key="1">
    <source>
        <dbReference type="EMBL" id="CCD27492.1"/>
    </source>
</evidence>
<evidence type="ECO:0000313" key="2">
    <source>
        <dbReference type="Proteomes" id="UP000000689"/>
    </source>
</evidence>
<reference evidence="1 2" key="1">
    <citation type="journal article" date="2011" name="Proc. Natl. Acad. Sci. U.S.A.">
        <title>Evolutionary erosion of yeast sex chromosomes by mating-type switching accidents.</title>
        <authorList>
            <person name="Gordon J.L."/>
            <person name="Armisen D."/>
            <person name="Proux-Wera E."/>
            <person name="Oheigeartaigh S.S."/>
            <person name="Byrne K.P."/>
            <person name="Wolfe K.H."/>
        </authorList>
    </citation>
    <scope>NUCLEOTIDE SEQUENCE [LARGE SCALE GENOMIC DNA]</scope>
    <source>
        <strain evidence="2">ATCC 10597 / BCRC 20456 / CBS 421 / NBRC 0211 / NRRL Y-12639</strain>
    </source>
</reference>
<dbReference type="GeneID" id="11498016"/>